<evidence type="ECO:0000256" key="3">
    <source>
        <dbReference type="ARBA" id="ARBA00034545"/>
    </source>
</evidence>
<comment type="catalytic activity">
    <reaction evidence="4">
        <text>arsenic triglutathione + [thioredoxin]-dithiol + S-adenosyl-L-methionine + 2 H2O = methylarsonous acid + [thioredoxin]-disulfide + 3 glutathione + S-adenosyl-L-homocysteine + H(+)</text>
        <dbReference type="Rhea" id="RHEA:69460"/>
        <dbReference type="Rhea" id="RHEA-COMP:10698"/>
        <dbReference type="Rhea" id="RHEA-COMP:10700"/>
        <dbReference type="ChEBI" id="CHEBI:15377"/>
        <dbReference type="ChEBI" id="CHEBI:15378"/>
        <dbReference type="ChEBI" id="CHEBI:17826"/>
        <dbReference type="ChEBI" id="CHEBI:29950"/>
        <dbReference type="ChEBI" id="CHEBI:50058"/>
        <dbReference type="ChEBI" id="CHEBI:57856"/>
        <dbReference type="ChEBI" id="CHEBI:57925"/>
        <dbReference type="ChEBI" id="CHEBI:59789"/>
        <dbReference type="ChEBI" id="CHEBI:183640"/>
        <dbReference type="EC" id="2.1.1.137"/>
    </reaction>
</comment>
<feature type="domain" description="Methyltransferase" evidence="7">
    <location>
        <begin position="98"/>
        <end position="250"/>
    </location>
</feature>
<dbReference type="InterPro" id="IPR026669">
    <property type="entry name" value="Arsenite_MeTrfase-like"/>
</dbReference>
<comment type="caution">
    <text evidence="8">The sequence shown here is derived from an EMBL/GenBank/DDBJ whole genome shotgun (WGS) entry which is preliminary data.</text>
</comment>
<dbReference type="GO" id="GO:0030791">
    <property type="term" value="F:arsenite methyltransferase activity"/>
    <property type="evidence" value="ECO:0007669"/>
    <property type="project" value="UniProtKB-EC"/>
</dbReference>
<dbReference type="PANTHER" id="PTHR43675">
    <property type="entry name" value="ARSENITE METHYLTRANSFERASE"/>
    <property type="match status" value="1"/>
</dbReference>
<protein>
    <recommendedName>
        <fullName evidence="3">Arsenite methyltransferase</fullName>
        <ecNumber evidence="2">2.1.1.137</ecNumber>
    </recommendedName>
</protein>
<dbReference type="Proteomes" id="UP001634394">
    <property type="component" value="Unassembled WGS sequence"/>
</dbReference>
<dbReference type="InterPro" id="IPR025714">
    <property type="entry name" value="Methyltranfer_dom"/>
</dbReference>
<evidence type="ECO:0000256" key="6">
    <source>
        <dbReference type="ARBA" id="ARBA00048428"/>
    </source>
</evidence>
<evidence type="ECO:0000256" key="5">
    <source>
        <dbReference type="ARBA" id="ARBA00047943"/>
    </source>
</evidence>
<evidence type="ECO:0000313" key="8">
    <source>
        <dbReference type="EMBL" id="KAL3865076.1"/>
    </source>
</evidence>
<dbReference type="SUPFAM" id="SSF53335">
    <property type="entry name" value="S-adenosyl-L-methionine-dependent methyltransferases"/>
    <property type="match status" value="1"/>
</dbReference>
<accession>A0ABD3VVB7</accession>
<evidence type="ECO:0000259" key="7">
    <source>
        <dbReference type="Pfam" id="PF13847"/>
    </source>
</evidence>
<dbReference type="AlphaFoldDB" id="A0ABD3VVB7"/>
<dbReference type="EMBL" id="JBJQND010000010">
    <property type="protein sequence ID" value="KAL3865076.1"/>
    <property type="molecule type" value="Genomic_DNA"/>
</dbReference>
<dbReference type="CDD" id="cd02440">
    <property type="entry name" value="AdoMet_MTases"/>
    <property type="match status" value="1"/>
</dbReference>
<dbReference type="EC" id="2.1.1.137" evidence="2"/>
<comment type="catalytic activity">
    <reaction evidence="5">
        <text>arsenic triglutathione + 2 [thioredoxin]-dithiol + 2 S-adenosyl-L-methionine + H2O = dimethylarsinous acid + 2 [thioredoxin]-disulfide + 3 glutathione + 2 S-adenosyl-L-homocysteine + 2 H(+)</text>
        <dbReference type="Rhea" id="RHEA:69464"/>
        <dbReference type="Rhea" id="RHEA-COMP:10698"/>
        <dbReference type="Rhea" id="RHEA-COMP:10700"/>
        <dbReference type="ChEBI" id="CHEBI:15377"/>
        <dbReference type="ChEBI" id="CHEBI:15378"/>
        <dbReference type="ChEBI" id="CHEBI:23808"/>
        <dbReference type="ChEBI" id="CHEBI:29950"/>
        <dbReference type="ChEBI" id="CHEBI:50058"/>
        <dbReference type="ChEBI" id="CHEBI:57856"/>
        <dbReference type="ChEBI" id="CHEBI:57925"/>
        <dbReference type="ChEBI" id="CHEBI:59789"/>
        <dbReference type="ChEBI" id="CHEBI:183640"/>
        <dbReference type="EC" id="2.1.1.137"/>
    </reaction>
</comment>
<proteinExistence type="inferred from homology"/>
<comment type="similarity">
    <text evidence="1">Belongs to the methyltransferase superfamily. Arsenite methyltransferase family.</text>
</comment>
<keyword evidence="9" id="KW-1185">Reference proteome</keyword>
<sequence length="394" mass="44516">MEELDKVTTLEELSKAISSLPNNKATAERMVADNGIIFDSVKKYYGKELQKTEDCKVQSCPKSKMSMEKHIIEAMGMVHEQVSTRQYGCGLVIPEKLEGMHVLDLGSGSGRDCFALSKLVGKNGFVTGIDMTDEQLKVARDYIDYHTEKFGYSTPNVKFIQGYIERLTEAGIPEDSQDIIVSNCVMCLCPDKKSMLKEAYKVMKVGGELYFSDMYADRTVPECVQYDEVLWGEGLAGALYWKDLYSLAEEIGFSRPRLITASPMLVDQEDFKQKLGDIKYASVTYRLFKLPKERQPVKHVVYLGGIMGFPDHFKFDHKNIFKTSTAVSVDEELSTILSSSRFADEFDFQPVSKQDDCCCFIEAVEVNPFQYIANKEDKEETLIQSCSSQVQNCC</sequence>
<gene>
    <name evidence="8" type="ORF">ACJMK2_006709</name>
</gene>
<dbReference type="PANTHER" id="PTHR43675:SF7">
    <property type="entry name" value="ARSENITE METHYLTRANSFERASE"/>
    <property type="match status" value="1"/>
</dbReference>
<reference evidence="8 9" key="1">
    <citation type="submission" date="2024-11" db="EMBL/GenBank/DDBJ databases">
        <title>Chromosome-level genome assembly of the freshwater bivalve Anodonta woodiana.</title>
        <authorList>
            <person name="Chen X."/>
        </authorList>
    </citation>
    <scope>NUCLEOTIDE SEQUENCE [LARGE SCALE GENOMIC DNA]</scope>
    <source>
        <strain evidence="8">MN2024</strain>
        <tissue evidence="8">Gills</tissue>
    </source>
</reference>
<evidence type="ECO:0000256" key="1">
    <source>
        <dbReference type="ARBA" id="ARBA00034487"/>
    </source>
</evidence>
<organism evidence="8 9">
    <name type="scientific">Sinanodonta woodiana</name>
    <name type="common">Chinese pond mussel</name>
    <name type="synonym">Anodonta woodiana</name>
    <dbReference type="NCBI Taxonomy" id="1069815"/>
    <lineage>
        <taxon>Eukaryota</taxon>
        <taxon>Metazoa</taxon>
        <taxon>Spiralia</taxon>
        <taxon>Lophotrochozoa</taxon>
        <taxon>Mollusca</taxon>
        <taxon>Bivalvia</taxon>
        <taxon>Autobranchia</taxon>
        <taxon>Heteroconchia</taxon>
        <taxon>Palaeoheterodonta</taxon>
        <taxon>Unionida</taxon>
        <taxon>Unionoidea</taxon>
        <taxon>Unionidae</taxon>
        <taxon>Unioninae</taxon>
        <taxon>Sinanodonta</taxon>
    </lineage>
</organism>
<dbReference type="Gene3D" id="3.40.5.100">
    <property type="match status" value="1"/>
</dbReference>
<dbReference type="Pfam" id="PF13847">
    <property type="entry name" value="Methyltransf_31"/>
    <property type="match status" value="1"/>
</dbReference>
<evidence type="ECO:0000313" key="9">
    <source>
        <dbReference type="Proteomes" id="UP001634394"/>
    </source>
</evidence>
<evidence type="ECO:0000256" key="2">
    <source>
        <dbReference type="ARBA" id="ARBA00034521"/>
    </source>
</evidence>
<name>A0ABD3VVB7_SINWO</name>
<dbReference type="Gene3D" id="3.40.50.150">
    <property type="entry name" value="Vaccinia Virus protein VP39"/>
    <property type="match status" value="1"/>
</dbReference>
<comment type="catalytic activity">
    <reaction evidence="6">
        <text>arsenic triglutathione + 3 [thioredoxin]-dithiol + 3 S-adenosyl-L-methionine = trimethylarsine + 3 [thioredoxin]-disulfide + 3 glutathione + 3 S-adenosyl-L-homocysteine + 3 H(+)</text>
        <dbReference type="Rhea" id="RHEA:69432"/>
        <dbReference type="Rhea" id="RHEA-COMP:10698"/>
        <dbReference type="Rhea" id="RHEA-COMP:10700"/>
        <dbReference type="ChEBI" id="CHEBI:15378"/>
        <dbReference type="ChEBI" id="CHEBI:27130"/>
        <dbReference type="ChEBI" id="CHEBI:29950"/>
        <dbReference type="ChEBI" id="CHEBI:50058"/>
        <dbReference type="ChEBI" id="CHEBI:57856"/>
        <dbReference type="ChEBI" id="CHEBI:57925"/>
        <dbReference type="ChEBI" id="CHEBI:59789"/>
        <dbReference type="ChEBI" id="CHEBI:183640"/>
        <dbReference type="EC" id="2.1.1.137"/>
    </reaction>
</comment>
<evidence type="ECO:0000256" key="4">
    <source>
        <dbReference type="ARBA" id="ARBA00047941"/>
    </source>
</evidence>
<dbReference type="InterPro" id="IPR029063">
    <property type="entry name" value="SAM-dependent_MTases_sf"/>
</dbReference>